<evidence type="ECO:0000313" key="4">
    <source>
        <dbReference type="EMBL" id="KIK16496.1"/>
    </source>
</evidence>
<reference evidence="5" key="2">
    <citation type="submission" date="2015-01" db="EMBL/GenBank/DDBJ databases">
        <title>Evolutionary Origins and Diversification of the Mycorrhizal Mutualists.</title>
        <authorList>
            <consortium name="DOE Joint Genome Institute"/>
            <consortium name="Mycorrhizal Genomics Consortium"/>
            <person name="Kohler A."/>
            <person name="Kuo A."/>
            <person name="Nagy L.G."/>
            <person name="Floudas D."/>
            <person name="Copeland A."/>
            <person name="Barry K.W."/>
            <person name="Cichocki N."/>
            <person name="Veneault-Fourrey C."/>
            <person name="LaButti K."/>
            <person name="Lindquist E.A."/>
            <person name="Lipzen A."/>
            <person name="Lundell T."/>
            <person name="Morin E."/>
            <person name="Murat C."/>
            <person name="Riley R."/>
            <person name="Ohm R."/>
            <person name="Sun H."/>
            <person name="Tunlid A."/>
            <person name="Henrissat B."/>
            <person name="Grigoriev I.V."/>
            <person name="Hibbett D.S."/>
            <person name="Martin F."/>
        </authorList>
    </citation>
    <scope>NUCLEOTIDE SEQUENCE [LARGE SCALE GENOMIC DNA]</scope>
    <source>
        <strain evidence="5">441</strain>
    </source>
</reference>
<evidence type="ECO:0000313" key="5">
    <source>
        <dbReference type="Proteomes" id="UP000054018"/>
    </source>
</evidence>
<protein>
    <recommendedName>
        <fullName evidence="3">CCHC-type domain-containing protein</fullName>
    </recommendedName>
</protein>
<evidence type="ECO:0000256" key="2">
    <source>
        <dbReference type="PROSITE-ProRule" id="PRU00047"/>
    </source>
</evidence>
<keyword evidence="5" id="KW-1185">Reference proteome</keyword>
<feature type="domain" description="CCHC-type" evidence="3">
    <location>
        <begin position="42"/>
        <end position="56"/>
    </location>
</feature>
<evidence type="ECO:0000259" key="3">
    <source>
        <dbReference type="PROSITE" id="PS50158"/>
    </source>
</evidence>
<dbReference type="OrthoDB" id="4230923at2759"/>
<proteinExistence type="predicted"/>
<name>A0A0C9YIP0_9AGAM</name>
<reference evidence="4 5" key="1">
    <citation type="submission" date="2014-04" db="EMBL/GenBank/DDBJ databases">
        <authorList>
            <consortium name="DOE Joint Genome Institute"/>
            <person name="Kuo A."/>
            <person name="Kohler A."/>
            <person name="Costa M.D."/>
            <person name="Nagy L.G."/>
            <person name="Floudas D."/>
            <person name="Copeland A."/>
            <person name="Barry K.W."/>
            <person name="Cichocki N."/>
            <person name="Veneault-Fourrey C."/>
            <person name="LaButti K."/>
            <person name="Lindquist E.A."/>
            <person name="Lipzen A."/>
            <person name="Lundell T."/>
            <person name="Morin E."/>
            <person name="Murat C."/>
            <person name="Sun H."/>
            <person name="Tunlid A."/>
            <person name="Henrissat B."/>
            <person name="Grigoriev I.V."/>
            <person name="Hibbett D.S."/>
            <person name="Martin F."/>
            <person name="Nordberg H.P."/>
            <person name="Cantor M.N."/>
            <person name="Hua S.X."/>
        </authorList>
    </citation>
    <scope>NUCLEOTIDE SEQUENCE [LARGE SCALE GENOMIC DNA]</scope>
    <source>
        <strain evidence="4 5">441</strain>
    </source>
</reference>
<dbReference type="InterPro" id="IPR001878">
    <property type="entry name" value="Znf_CCHC"/>
</dbReference>
<keyword evidence="2" id="KW-0479">Metal-binding</keyword>
<dbReference type="HOGENOM" id="CLU_138299_1_0_1"/>
<dbReference type="GO" id="GO:0006397">
    <property type="term" value="P:mRNA processing"/>
    <property type="evidence" value="ECO:0007669"/>
    <property type="project" value="UniProtKB-KW"/>
</dbReference>
<dbReference type="PROSITE" id="PS50158">
    <property type="entry name" value="ZF_CCHC"/>
    <property type="match status" value="1"/>
</dbReference>
<accession>A0A0C9YIP0</accession>
<keyword evidence="2" id="KW-0862">Zinc</keyword>
<dbReference type="Proteomes" id="UP000054018">
    <property type="component" value="Unassembled WGS sequence"/>
</dbReference>
<dbReference type="GO" id="GO:0003676">
    <property type="term" value="F:nucleic acid binding"/>
    <property type="evidence" value="ECO:0007669"/>
    <property type="project" value="InterPro"/>
</dbReference>
<dbReference type="EMBL" id="KN833856">
    <property type="protein sequence ID" value="KIK16496.1"/>
    <property type="molecule type" value="Genomic_DNA"/>
</dbReference>
<dbReference type="InterPro" id="IPR036875">
    <property type="entry name" value="Znf_CCHC_sf"/>
</dbReference>
<dbReference type="SUPFAM" id="SSF57756">
    <property type="entry name" value="Retrovirus zinc finger-like domains"/>
    <property type="match status" value="1"/>
</dbReference>
<dbReference type="AlphaFoldDB" id="A0A0C9YIP0"/>
<evidence type="ECO:0000256" key="1">
    <source>
        <dbReference type="ARBA" id="ARBA00022664"/>
    </source>
</evidence>
<sequence length="127" mass="14543">QRVAHALLSLTTPEAANKLLKDGCYIQLDRLRPHKDKKEPMRCMKCQRFGHMAKECAHHEDTCGTCARNHRSNACDSPQLLFCIVCQTDSHSSSDRNCPEFIKQCNAMDDKTPENNMPYFPTEEAWT</sequence>
<gene>
    <name evidence="4" type="ORF">PISMIDRAFT_45658</name>
</gene>
<keyword evidence="1" id="KW-0507">mRNA processing</keyword>
<dbReference type="GO" id="GO:0008270">
    <property type="term" value="F:zinc ion binding"/>
    <property type="evidence" value="ECO:0007669"/>
    <property type="project" value="UniProtKB-KW"/>
</dbReference>
<dbReference type="STRING" id="765257.A0A0C9YIP0"/>
<organism evidence="4 5">
    <name type="scientific">Pisolithus microcarpus 441</name>
    <dbReference type="NCBI Taxonomy" id="765257"/>
    <lineage>
        <taxon>Eukaryota</taxon>
        <taxon>Fungi</taxon>
        <taxon>Dikarya</taxon>
        <taxon>Basidiomycota</taxon>
        <taxon>Agaricomycotina</taxon>
        <taxon>Agaricomycetes</taxon>
        <taxon>Agaricomycetidae</taxon>
        <taxon>Boletales</taxon>
        <taxon>Sclerodermatineae</taxon>
        <taxon>Pisolithaceae</taxon>
        <taxon>Pisolithus</taxon>
    </lineage>
</organism>
<feature type="non-terminal residue" evidence="4">
    <location>
        <position position="1"/>
    </location>
</feature>
<feature type="non-terminal residue" evidence="4">
    <location>
        <position position="127"/>
    </location>
</feature>
<keyword evidence="2" id="KW-0863">Zinc-finger</keyword>